<gene>
    <name evidence="1" type="ORF">JOQ06_022780</name>
</gene>
<reference evidence="1" key="1">
    <citation type="submission" date="2022-11" db="EMBL/GenBank/DDBJ databases">
        <title>Chromosome-level genome of Pogonophryne albipinna.</title>
        <authorList>
            <person name="Jo E."/>
        </authorList>
    </citation>
    <scope>NUCLEOTIDE SEQUENCE</scope>
    <source>
        <strain evidence="1">SGF0006</strain>
        <tissue evidence="1">Muscle</tissue>
    </source>
</reference>
<proteinExistence type="predicted"/>
<protein>
    <submittedName>
        <fullName evidence="1">Uncharacterized protein</fullName>
    </submittedName>
</protein>
<organism evidence="1 2">
    <name type="scientific">Pogonophryne albipinna</name>
    <dbReference type="NCBI Taxonomy" id="1090488"/>
    <lineage>
        <taxon>Eukaryota</taxon>
        <taxon>Metazoa</taxon>
        <taxon>Chordata</taxon>
        <taxon>Craniata</taxon>
        <taxon>Vertebrata</taxon>
        <taxon>Euteleostomi</taxon>
        <taxon>Actinopterygii</taxon>
        <taxon>Neopterygii</taxon>
        <taxon>Teleostei</taxon>
        <taxon>Neoteleostei</taxon>
        <taxon>Acanthomorphata</taxon>
        <taxon>Eupercaria</taxon>
        <taxon>Perciformes</taxon>
        <taxon>Notothenioidei</taxon>
        <taxon>Pogonophryne</taxon>
    </lineage>
</organism>
<comment type="caution">
    <text evidence="1">The sequence shown here is derived from an EMBL/GenBank/DDBJ whole genome shotgun (WGS) entry which is preliminary data.</text>
</comment>
<evidence type="ECO:0000313" key="2">
    <source>
        <dbReference type="Proteomes" id="UP001219934"/>
    </source>
</evidence>
<dbReference type="EMBL" id="JAPTMU010000168">
    <property type="protein sequence ID" value="KAJ4920774.1"/>
    <property type="molecule type" value="Genomic_DNA"/>
</dbReference>
<evidence type="ECO:0000313" key="1">
    <source>
        <dbReference type="EMBL" id="KAJ4920774.1"/>
    </source>
</evidence>
<sequence>MYRPGRNKWKAECTVCKACTYQKPPIVIKKFFENEFSEIYLWHMHSLMSAFHTHIQDMEKEKNSIMEYMSGVSGEVDDSHGRVLHIHVDGSE</sequence>
<keyword evidence="2" id="KW-1185">Reference proteome</keyword>
<name>A0AAD6F421_9TELE</name>
<accession>A0AAD6F421</accession>
<dbReference type="Proteomes" id="UP001219934">
    <property type="component" value="Unassembled WGS sequence"/>
</dbReference>
<dbReference type="AlphaFoldDB" id="A0AAD6F421"/>